<organism evidence="1 2">
    <name type="scientific">Sinobacterium norvegicum</name>
    <dbReference type="NCBI Taxonomy" id="1641715"/>
    <lineage>
        <taxon>Bacteria</taxon>
        <taxon>Pseudomonadati</taxon>
        <taxon>Pseudomonadota</taxon>
        <taxon>Gammaproteobacteria</taxon>
        <taxon>Cellvibrionales</taxon>
        <taxon>Spongiibacteraceae</taxon>
        <taxon>Sinobacterium</taxon>
    </lineage>
</organism>
<dbReference type="EMBL" id="CAKLPX010000001">
    <property type="protein sequence ID" value="CAH0991199.1"/>
    <property type="molecule type" value="Genomic_DNA"/>
</dbReference>
<sequence length="232" mass="24044">MNHYFTAILLAATTVLLTACDSDSNSDNSPAASAVELANSGLYTGTIQRDNGDVALIRGYLAASGEAVITIEADDSEQATHIVHGNVDENYLLSGEITDGTTSETVSIALTATSEQLNTSIDSSLFSGDLSSLLQAGTASASLDTVSGQFSRIDGDDRTTLSIDADGSFSLSGPCQDSGTIAVIDSAINLYSVTTEQSCGQLGLLATLDSIEVDNDVLRLVGPLGEVDYFRL</sequence>
<evidence type="ECO:0000313" key="2">
    <source>
        <dbReference type="Proteomes" id="UP000838100"/>
    </source>
</evidence>
<evidence type="ECO:0000313" key="1">
    <source>
        <dbReference type="EMBL" id="CAH0991199.1"/>
    </source>
</evidence>
<evidence type="ECO:0008006" key="3">
    <source>
        <dbReference type="Google" id="ProtNLM"/>
    </source>
</evidence>
<gene>
    <name evidence="1" type="ORF">SIN8267_01301</name>
</gene>
<keyword evidence="2" id="KW-1185">Reference proteome</keyword>
<dbReference type="Proteomes" id="UP000838100">
    <property type="component" value="Unassembled WGS sequence"/>
</dbReference>
<proteinExistence type="predicted"/>
<comment type="caution">
    <text evidence="1">The sequence shown here is derived from an EMBL/GenBank/DDBJ whole genome shotgun (WGS) entry which is preliminary data.</text>
</comment>
<name>A0ABN8EFK2_9GAMM</name>
<protein>
    <recommendedName>
        <fullName evidence="3">Lipoprotein</fullName>
    </recommendedName>
</protein>
<accession>A0ABN8EFK2</accession>
<reference evidence="1" key="1">
    <citation type="submission" date="2021-12" db="EMBL/GenBank/DDBJ databases">
        <authorList>
            <person name="Rodrigo-Torres L."/>
            <person name="Arahal R. D."/>
            <person name="Lucena T."/>
        </authorList>
    </citation>
    <scope>NUCLEOTIDE SEQUENCE</scope>
    <source>
        <strain evidence="1">CECT 8267</strain>
    </source>
</reference>
<dbReference type="RefSeq" id="WP_237443856.1">
    <property type="nucleotide sequence ID" value="NZ_CAKLPX010000001.1"/>
</dbReference>